<keyword evidence="1" id="KW-0472">Membrane</keyword>
<accession>A0A085MBM7</accession>
<evidence type="ECO:0000313" key="5">
    <source>
        <dbReference type="EMBL" id="KFD69227.1"/>
    </source>
</evidence>
<dbReference type="EMBL" id="KL367497">
    <property type="protein sequence ID" value="KFD69227.1"/>
    <property type="molecule type" value="Genomic_DNA"/>
</dbReference>
<evidence type="ECO:0000259" key="3">
    <source>
        <dbReference type="PROSITE" id="PS50835"/>
    </source>
</evidence>
<feature type="signal peptide" evidence="2">
    <location>
        <begin position="1"/>
        <end position="21"/>
    </location>
</feature>
<dbReference type="PROSITE" id="PS00022">
    <property type="entry name" value="EGF_1"/>
    <property type="match status" value="1"/>
</dbReference>
<reference evidence="4 6" key="1">
    <citation type="journal article" date="2014" name="Nat. Genet.">
        <title>Genome and transcriptome of the porcine whipworm Trichuris suis.</title>
        <authorList>
            <person name="Jex A.R."/>
            <person name="Nejsum P."/>
            <person name="Schwarz E.M."/>
            <person name="Hu L."/>
            <person name="Young N.D."/>
            <person name="Hall R.S."/>
            <person name="Korhonen P.K."/>
            <person name="Liao S."/>
            <person name="Thamsborg S."/>
            <person name="Xia J."/>
            <person name="Xu P."/>
            <person name="Wang S."/>
            <person name="Scheerlinck J.P."/>
            <person name="Hofmann A."/>
            <person name="Sternberg P.W."/>
            <person name="Wang J."/>
            <person name="Gasser R.B."/>
        </authorList>
    </citation>
    <scope>NUCLEOTIDE SEQUENCE [LARGE SCALE GENOMIC DNA]</scope>
    <source>
        <strain evidence="5">DCEP-RM93F</strain>
        <strain evidence="4">DCEP-RM93M</strain>
    </source>
</reference>
<keyword evidence="6" id="KW-1185">Reference proteome</keyword>
<dbReference type="InterPro" id="IPR000742">
    <property type="entry name" value="EGF"/>
</dbReference>
<feature type="transmembrane region" description="Helical" evidence="1">
    <location>
        <begin position="202"/>
        <end position="222"/>
    </location>
</feature>
<proteinExistence type="predicted"/>
<dbReference type="Proteomes" id="UP000030758">
    <property type="component" value="Unassembled WGS sequence"/>
</dbReference>
<evidence type="ECO:0000256" key="1">
    <source>
        <dbReference type="SAM" id="Phobius"/>
    </source>
</evidence>
<dbReference type="PROSITE" id="PS50835">
    <property type="entry name" value="IG_LIKE"/>
    <property type="match status" value="1"/>
</dbReference>
<dbReference type="InterPro" id="IPR007110">
    <property type="entry name" value="Ig-like_dom"/>
</dbReference>
<dbReference type="Proteomes" id="UP000030764">
    <property type="component" value="Unassembled WGS sequence"/>
</dbReference>
<dbReference type="SUPFAM" id="SSF57196">
    <property type="entry name" value="EGF/Laminin"/>
    <property type="match status" value="1"/>
</dbReference>
<protein>
    <recommendedName>
        <fullName evidence="3">Ig-like domain-containing protein</fullName>
    </recommendedName>
</protein>
<feature type="domain" description="Ig-like" evidence="3">
    <location>
        <begin position="33"/>
        <end position="144"/>
    </location>
</feature>
<feature type="chain" id="PRO_5010405276" description="Ig-like domain-containing protein" evidence="2">
    <location>
        <begin position="22"/>
        <end position="227"/>
    </location>
</feature>
<keyword evidence="2" id="KW-0732">Signal</keyword>
<name>A0A085MBM7_9BILA</name>
<sequence>MVFDFVHLQLLFNLFSTALLADTFSEEHCRNNPKNTMTAVEPTTYKAYAGQQLHVSCDAYEMYIMSRRANTALLKVRWYKITDRLVAMEKQNETVELFRIHRFLEGGVLHIISVQPTLHAGKFYCELIDANCNIYGSYVDIEVSVCKWRKKGYRGYCAYGVCKVRNNSLKHITMTCTCEPGYSGAYCTYRSPIYLEQMYIPWYPFTLFLLAIVIIPITLSIVKAQRR</sequence>
<evidence type="ECO:0000313" key="6">
    <source>
        <dbReference type="Proteomes" id="UP000030764"/>
    </source>
</evidence>
<dbReference type="AlphaFoldDB" id="A0A085MBM7"/>
<dbReference type="PROSITE" id="PS01186">
    <property type="entry name" value="EGF_2"/>
    <property type="match status" value="1"/>
</dbReference>
<evidence type="ECO:0000256" key="2">
    <source>
        <dbReference type="SAM" id="SignalP"/>
    </source>
</evidence>
<gene>
    <name evidence="4" type="ORF">M513_04568</name>
    <name evidence="5" type="ORF">M514_04568</name>
</gene>
<keyword evidence="1" id="KW-0812">Transmembrane</keyword>
<dbReference type="Gene3D" id="2.10.25.10">
    <property type="entry name" value="Laminin"/>
    <property type="match status" value="1"/>
</dbReference>
<dbReference type="EMBL" id="KL363206">
    <property type="protein sequence ID" value="KFD54623.1"/>
    <property type="molecule type" value="Genomic_DNA"/>
</dbReference>
<keyword evidence="1" id="KW-1133">Transmembrane helix</keyword>
<organism evidence="4 6">
    <name type="scientific">Trichuris suis</name>
    <name type="common">pig whipworm</name>
    <dbReference type="NCBI Taxonomy" id="68888"/>
    <lineage>
        <taxon>Eukaryota</taxon>
        <taxon>Metazoa</taxon>
        <taxon>Ecdysozoa</taxon>
        <taxon>Nematoda</taxon>
        <taxon>Enoplea</taxon>
        <taxon>Dorylaimia</taxon>
        <taxon>Trichinellida</taxon>
        <taxon>Trichuridae</taxon>
        <taxon>Trichuris</taxon>
    </lineage>
</organism>
<evidence type="ECO:0000313" key="4">
    <source>
        <dbReference type="EMBL" id="KFD54623.1"/>
    </source>
</evidence>